<feature type="signal peptide" evidence="2">
    <location>
        <begin position="1"/>
        <end position="20"/>
    </location>
</feature>
<accession>A0A196S9Z9</accession>
<name>A0A196S9Z9_BLAHN</name>
<evidence type="ECO:0000313" key="3">
    <source>
        <dbReference type="EMBL" id="OAO12824.1"/>
    </source>
</evidence>
<organism evidence="3 4">
    <name type="scientific">Blastocystis sp. subtype 1 (strain ATCC 50177 / NandII)</name>
    <dbReference type="NCBI Taxonomy" id="478820"/>
    <lineage>
        <taxon>Eukaryota</taxon>
        <taxon>Sar</taxon>
        <taxon>Stramenopiles</taxon>
        <taxon>Bigyra</taxon>
        <taxon>Opalozoa</taxon>
        <taxon>Opalinata</taxon>
        <taxon>Blastocystidae</taxon>
        <taxon>Blastocystis</taxon>
    </lineage>
</organism>
<evidence type="ECO:0000256" key="1">
    <source>
        <dbReference type="SAM" id="Phobius"/>
    </source>
</evidence>
<dbReference type="AlphaFoldDB" id="A0A196S9Z9"/>
<keyword evidence="4" id="KW-1185">Reference proteome</keyword>
<proteinExistence type="predicted"/>
<dbReference type="EMBL" id="LXWW01000508">
    <property type="protein sequence ID" value="OAO12824.1"/>
    <property type="molecule type" value="Genomic_DNA"/>
</dbReference>
<dbReference type="OrthoDB" id="223388at2759"/>
<evidence type="ECO:0000256" key="2">
    <source>
        <dbReference type="SAM" id="SignalP"/>
    </source>
</evidence>
<gene>
    <name evidence="3" type="ORF">AV274_5474</name>
</gene>
<comment type="caution">
    <text evidence="3">The sequence shown here is derived from an EMBL/GenBank/DDBJ whole genome shotgun (WGS) entry which is preliminary data.</text>
</comment>
<keyword evidence="2" id="KW-0732">Signal</keyword>
<reference evidence="3 4" key="1">
    <citation type="submission" date="2016-05" db="EMBL/GenBank/DDBJ databases">
        <title>Nuclear genome of Blastocystis sp. subtype 1 NandII.</title>
        <authorList>
            <person name="Gentekaki E."/>
            <person name="Curtis B."/>
            <person name="Stairs C."/>
            <person name="Eme L."/>
            <person name="Herman E."/>
            <person name="Klimes V."/>
            <person name="Arias M.C."/>
            <person name="Elias M."/>
            <person name="Hilliou F."/>
            <person name="Klute M."/>
            <person name="Malik S.-B."/>
            <person name="Pightling A."/>
            <person name="Rachubinski R."/>
            <person name="Salas D."/>
            <person name="Schlacht A."/>
            <person name="Suga H."/>
            <person name="Archibald J."/>
            <person name="Ball S.G."/>
            <person name="Clark G."/>
            <person name="Dacks J."/>
            <person name="Van Der Giezen M."/>
            <person name="Tsaousis A."/>
            <person name="Roger A."/>
        </authorList>
    </citation>
    <scope>NUCLEOTIDE SEQUENCE [LARGE SCALE GENOMIC DNA]</scope>
    <source>
        <strain evidence="4">ATCC 50177 / NandII</strain>
    </source>
</reference>
<keyword evidence="1" id="KW-0472">Membrane</keyword>
<feature type="transmembrane region" description="Helical" evidence="1">
    <location>
        <begin position="182"/>
        <end position="208"/>
    </location>
</feature>
<keyword evidence="1" id="KW-1133">Transmembrane helix</keyword>
<evidence type="ECO:0000313" key="4">
    <source>
        <dbReference type="Proteomes" id="UP000078348"/>
    </source>
</evidence>
<sequence length="232" mass="27142">MLRYIHSLAFLCFVLNVVQSKCVSLAGACRNTQQQTMQFNINMFGRPKYEDRVTSSFNENQCERRRFSFLYHNILSCKETSTKRVYNCTSTTKSVWLKAFDMTDYTVKQYLEHCNKKLNKKYVELSKIHCKIDGVDPFAMERATVGTVEMRTITVDKDNFPQYPEYFPEKDSCIWNYEVEGIWSGLVITIVSIVVVILVLGIAIFIYAQKHRSEKRETLNRTVKVNLIDEYV</sequence>
<protein>
    <submittedName>
        <fullName evidence="3">Uncharacterized protein</fullName>
    </submittedName>
</protein>
<dbReference type="Proteomes" id="UP000078348">
    <property type="component" value="Unassembled WGS sequence"/>
</dbReference>
<keyword evidence="1" id="KW-0812">Transmembrane</keyword>
<feature type="chain" id="PRO_5008274494" evidence="2">
    <location>
        <begin position="21"/>
        <end position="232"/>
    </location>
</feature>